<dbReference type="SUPFAM" id="SSF81383">
    <property type="entry name" value="F-box domain"/>
    <property type="match status" value="1"/>
</dbReference>
<keyword evidence="2" id="KW-0378">Hydrolase</keyword>
<reference evidence="2" key="1">
    <citation type="submission" date="2023-04" db="EMBL/GenBank/DDBJ databases">
        <title>Black Yeasts Isolated from many extreme environments.</title>
        <authorList>
            <person name="Coleine C."/>
            <person name="Stajich J.E."/>
            <person name="Selbmann L."/>
        </authorList>
    </citation>
    <scope>NUCLEOTIDE SEQUENCE</scope>
    <source>
        <strain evidence="2">CCFEE 5312</strain>
    </source>
</reference>
<evidence type="ECO:0000313" key="3">
    <source>
        <dbReference type="Proteomes" id="UP001271007"/>
    </source>
</evidence>
<dbReference type="EC" id="3.1.3.48" evidence="2"/>
<gene>
    <name evidence="2" type="primary">PTP1_2</name>
    <name evidence="2" type="ORF">LTR09_009850</name>
</gene>
<dbReference type="Proteomes" id="UP001271007">
    <property type="component" value="Unassembled WGS sequence"/>
</dbReference>
<dbReference type="PROSITE" id="PS50181">
    <property type="entry name" value="FBOX"/>
    <property type="match status" value="1"/>
</dbReference>
<dbReference type="GO" id="GO:0004725">
    <property type="term" value="F:protein tyrosine phosphatase activity"/>
    <property type="evidence" value="ECO:0007669"/>
    <property type="project" value="UniProtKB-EC"/>
</dbReference>
<evidence type="ECO:0000313" key="2">
    <source>
        <dbReference type="EMBL" id="KAK3048738.1"/>
    </source>
</evidence>
<feature type="domain" description="F-box" evidence="1">
    <location>
        <begin position="51"/>
        <end position="96"/>
    </location>
</feature>
<name>A0AAJ0D8E5_9PEZI</name>
<dbReference type="EMBL" id="JAWDJX010000045">
    <property type="protein sequence ID" value="KAK3048738.1"/>
    <property type="molecule type" value="Genomic_DNA"/>
</dbReference>
<dbReference type="InterPro" id="IPR001810">
    <property type="entry name" value="F-box_dom"/>
</dbReference>
<evidence type="ECO:0000259" key="1">
    <source>
        <dbReference type="PROSITE" id="PS50181"/>
    </source>
</evidence>
<sequence>MQISALRVRALLRSRMNALITRALQGLRWVVEAGQSGPNRSQGDEHQLPTPAGLLSLPNELLDHIVNYLNTNEAGCLSLVNHSLCSTMSPSVWPELSLNRKNIDSRQEFLLALSKDHPKYFFCHTCSHLHLVINVGLPRYDHPYPYAHPRCVTNASITDLPIDCFTTHRLEKLYRLTFQHVQLAMLRHRHGSKYGIALSRLSTKEVQAKPTRQAATLLSIEASVIMDTLYLRVQQWIVFNDRSLLDMESVGQLSVCSHSNHILPSASLLECKLRHHHPEPGCPMCHSLLLCTACLVEFQIELFPFGSGMAFVLTKWLNLGHGESPTDSAWRRHLYDSRASNPVFKAADRDNGVAQYFDLAAGTPTETLTRENASIFLDGEYRRRLKPLDGYQSLWVAPVD</sequence>
<keyword evidence="3" id="KW-1185">Reference proteome</keyword>
<dbReference type="InterPro" id="IPR036047">
    <property type="entry name" value="F-box-like_dom_sf"/>
</dbReference>
<protein>
    <submittedName>
        <fullName evidence="2">Tyrosine protein phosphatase 1</fullName>
        <ecNumber evidence="2">3.1.3.48</ecNumber>
    </submittedName>
</protein>
<organism evidence="2 3">
    <name type="scientific">Extremus antarcticus</name>
    <dbReference type="NCBI Taxonomy" id="702011"/>
    <lineage>
        <taxon>Eukaryota</taxon>
        <taxon>Fungi</taxon>
        <taxon>Dikarya</taxon>
        <taxon>Ascomycota</taxon>
        <taxon>Pezizomycotina</taxon>
        <taxon>Dothideomycetes</taxon>
        <taxon>Dothideomycetidae</taxon>
        <taxon>Mycosphaerellales</taxon>
        <taxon>Extremaceae</taxon>
        <taxon>Extremus</taxon>
    </lineage>
</organism>
<dbReference type="Pfam" id="PF00646">
    <property type="entry name" value="F-box"/>
    <property type="match status" value="1"/>
</dbReference>
<proteinExistence type="predicted"/>
<dbReference type="AlphaFoldDB" id="A0AAJ0D8E5"/>
<accession>A0AAJ0D8E5</accession>
<comment type="caution">
    <text evidence="2">The sequence shown here is derived from an EMBL/GenBank/DDBJ whole genome shotgun (WGS) entry which is preliminary data.</text>
</comment>